<evidence type="ECO:0000313" key="1">
    <source>
        <dbReference type="EMBL" id="SDJ21461.1"/>
    </source>
</evidence>
<evidence type="ECO:0000313" key="2">
    <source>
        <dbReference type="Proteomes" id="UP000199426"/>
    </source>
</evidence>
<keyword evidence="2" id="KW-1185">Reference proteome</keyword>
<dbReference type="Proteomes" id="UP000199426">
    <property type="component" value="Unassembled WGS sequence"/>
</dbReference>
<proteinExistence type="predicted"/>
<protein>
    <submittedName>
        <fullName evidence="1">Uncharacterized protein</fullName>
    </submittedName>
</protein>
<dbReference type="EMBL" id="FNEG01000004">
    <property type="protein sequence ID" value="SDJ21461.1"/>
    <property type="molecule type" value="Genomic_DNA"/>
</dbReference>
<accession>A0ABY0PZF6</accession>
<reference evidence="1 2" key="1">
    <citation type="submission" date="2016-10" db="EMBL/GenBank/DDBJ databases">
        <authorList>
            <person name="Varghese N."/>
            <person name="Submissions S."/>
        </authorList>
    </citation>
    <scope>NUCLEOTIDE SEQUENCE [LARGE SCALE GENOMIC DNA]</scope>
    <source>
        <strain evidence="1 2">DSM 19299</strain>
    </source>
</reference>
<name>A0ABY0PZF6_CHRJE</name>
<sequence length="1171" mass="134666">METAVVTIKNGIPVRLKGKSPQINGANYQVTPTGYNIKGELLTFNYNGTDYVYMGEIDFEESHRKHKKFKTGYCKNLAYENYRKNENQIDNLLKPENWFEDFEFAKKGDLFKNDRVDLIGSKTDNYKKYFIYTNYEFKINNTELDFKDVSKYPLENLDISSPNYCKIIRKDRDQEFSYSSIEEGNFFTKNFKNRIDSLNISSSYKEVLYEGIIKICFRINKIFLEVLDIIAIEKLSDILYFIKNIPADKDVHKYIDEASPITTSYFTKTDKTIAHLLVDWGYKDLANTKELPFDVNMDQFYQGLYKPFHNYYNALVNFYQNLAYKSEIKFFKAPNSLPNTWSTTVLSEQDKSRFDYLSIVLPSSAISLLNVTERLNLIKNYVGQKSISREVESNILKIIHSFYLSPTDGEKFLDFLLERKDGKRTNFEALFNLFDDHDIQQISPVVGFFAEGKKNRRNFIYALYKIWKNSKYDFRYIPSGITPTGEGTNPNAFFQTSEGDKYYKPDGDEKTFATFEFGTIDLPPQYPGDSPGIGLSQQIENNYYIDKKLDNEIVHITRVITNNFRSVNQDGVYIGNEVGDPKSWPAQKEHMYLHLYQPVNIVGYKDYEDLKDVLPKDPIMPAFVYYYCEEYDRLKDINAAWSLGIDVSTEILLFFVSGGASVIKDLRYLKYAVKIGKALRATAASNEAVLVLRGAEVGFEVITITVSMCFYAMNYIATTSNSEAAKQLANLFFWLTMLGAGATLYARTKATKAANKIASNPALYNAVPNEVKSLIDKLVGAEAAAITAIKGSLHSKYPKLYDKFIELSNIGGVDFQKIFLNEFSKANPDLFKKLNDYPVSIDNWKSLFNMAIKDRKDIDLLINQDQYEIIKKFYIEPPLRNILEPLEYTKRWSILNDPHIINGNATLFNAFKSDSSILKGWMRFQLDPELADAFKKMGSPTDVDKLIILSKRYGKASDYGYEMLRTCTVINKEGKSIIITAENKMKRLLEFPEATHNVDYYNNRRVELNPPDFYDGATASTYRVHETDSFINVELTYGGKAFPPTGRQNGDIFMQGGIYHNKTLDPLGITHKHRNLVLNPKFYPKFLGEYDLATKVEEGFLGSIAGHFNKISNPITGKDALNFVVIDYKYFDEMSIAMGQPSDYFKNFIDQFISLNFSHFNNKLIKLNYAN</sequence>
<dbReference type="RefSeq" id="WP_089737267.1">
    <property type="nucleotide sequence ID" value="NZ_FNEG01000004.1"/>
</dbReference>
<organism evidence="1 2">
    <name type="scientific">Chryseobacterium jejuense</name>
    <dbReference type="NCBI Taxonomy" id="445960"/>
    <lineage>
        <taxon>Bacteria</taxon>
        <taxon>Pseudomonadati</taxon>
        <taxon>Bacteroidota</taxon>
        <taxon>Flavobacteriia</taxon>
        <taxon>Flavobacteriales</taxon>
        <taxon>Weeksellaceae</taxon>
        <taxon>Chryseobacterium group</taxon>
        <taxon>Chryseobacterium</taxon>
    </lineage>
</organism>
<gene>
    <name evidence="1" type="ORF">SAMN05421542_3045</name>
</gene>
<comment type="caution">
    <text evidence="1">The sequence shown here is derived from an EMBL/GenBank/DDBJ whole genome shotgun (WGS) entry which is preliminary data.</text>
</comment>